<name>A0A4Y3TZH9_9PROT</name>
<dbReference type="SUPFAM" id="SSF53850">
    <property type="entry name" value="Periplasmic binding protein-like II"/>
    <property type="match status" value="1"/>
</dbReference>
<evidence type="ECO:0000313" key="6">
    <source>
        <dbReference type="EMBL" id="GEB86105.1"/>
    </source>
</evidence>
<evidence type="ECO:0000259" key="5">
    <source>
        <dbReference type="PROSITE" id="PS50931"/>
    </source>
</evidence>
<dbReference type="SUPFAM" id="SSF46785">
    <property type="entry name" value="Winged helix' DNA-binding domain"/>
    <property type="match status" value="1"/>
</dbReference>
<protein>
    <submittedName>
        <fullName evidence="6">Transcriptional regulator</fullName>
    </submittedName>
</protein>
<dbReference type="InterPro" id="IPR058163">
    <property type="entry name" value="LysR-type_TF_proteobact-type"/>
</dbReference>
<dbReference type="Pfam" id="PF00126">
    <property type="entry name" value="HTH_1"/>
    <property type="match status" value="1"/>
</dbReference>
<evidence type="ECO:0000256" key="2">
    <source>
        <dbReference type="ARBA" id="ARBA00023015"/>
    </source>
</evidence>
<accession>A0A4Y3TZH9</accession>
<dbReference type="InterPro" id="IPR000847">
    <property type="entry name" value="LysR_HTH_N"/>
</dbReference>
<dbReference type="CDD" id="cd08422">
    <property type="entry name" value="PBP2_CrgA_like"/>
    <property type="match status" value="1"/>
</dbReference>
<sequence length="305" mass="33563">MVDRISLDRLFVSVLETGSFVAASERMGVSSGQASKMLSRLEADLGVQLIKRTTRALSPTEIGQVYYERIKVLLEQRDELDASIRNTSGAPSGRLRITAPMSFGSAQLMPALLDFAEHYPTLKFDVSFSDRLADLIEEGFDLAVRIGQLSDSSLIARRLCDARIVMVASPAYIATHGLPNAPEDLTHHECIIDTNFRNPHSWPFRNPVSGQSVTIPVTGRITLSNGEACLMAAERGLGIALLPSFIAGPKIREGKLVPLLRDAESPPLGVHALYPPARHLALKVRVLSDFLTDYFRGRPEWDEGW</sequence>
<keyword evidence="3" id="KW-0238">DNA-binding</keyword>
<dbReference type="InterPro" id="IPR036388">
    <property type="entry name" value="WH-like_DNA-bd_sf"/>
</dbReference>
<evidence type="ECO:0000313" key="7">
    <source>
        <dbReference type="Proteomes" id="UP000317730"/>
    </source>
</evidence>
<dbReference type="GO" id="GO:0006351">
    <property type="term" value="P:DNA-templated transcription"/>
    <property type="evidence" value="ECO:0007669"/>
    <property type="project" value="TreeGrafter"/>
</dbReference>
<keyword evidence="4" id="KW-0804">Transcription</keyword>
<dbReference type="InterPro" id="IPR036390">
    <property type="entry name" value="WH_DNA-bd_sf"/>
</dbReference>
<reference evidence="6 7" key="1">
    <citation type="submission" date="2019-06" db="EMBL/GenBank/DDBJ databases">
        <title>Whole genome shotgun sequence of Acetobacter peroxydans NBRC 13755.</title>
        <authorList>
            <person name="Hosoyama A."/>
            <person name="Uohara A."/>
            <person name="Ohji S."/>
            <person name="Ichikawa N."/>
        </authorList>
    </citation>
    <scope>NUCLEOTIDE SEQUENCE [LARGE SCALE GENOMIC DNA]</scope>
    <source>
        <strain evidence="6 7">NBRC 13755</strain>
    </source>
</reference>
<dbReference type="InterPro" id="IPR005119">
    <property type="entry name" value="LysR_subst-bd"/>
</dbReference>
<comment type="caution">
    <text evidence="6">The sequence shown here is derived from an EMBL/GenBank/DDBJ whole genome shotgun (WGS) entry which is preliminary data.</text>
</comment>
<comment type="similarity">
    <text evidence="1">Belongs to the LysR transcriptional regulatory family.</text>
</comment>
<dbReference type="PANTHER" id="PTHR30537">
    <property type="entry name" value="HTH-TYPE TRANSCRIPTIONAL REGULATOR"/>
    <property type="match status" value="1"/>
</dbReference>
<evidence type="ECO:0000256" key="4">
    <source>
        <dbReference type="ARBA" id="ARBA00023163"/>
    </source>
</evidence>
<gene>
    <name evidence="6" type="primary">lysR</name>
    <name evidence="6" type="ORF">APE01nite_19020</name>
</gene>
<dbReference type="Gene3D" id="3.40.190.290">
    <property type="match status" value="1"/>
</dbReference>
<feature type="domain" description="HTH lysR-type" evidence="5">
    <location>
        <begin position="9"/>
        <end position="60"/>
    </location>
</feature>
<dbReference type="OrthoDB" id="9812435at2"/>
<dbReference type="PROSITE" id="PS50931">
    <property type="entry name" value="HTH_LYSR"/>
    <property type="match status" value="1"/>
</dbReference>
<dbReference type="FunFam" id="1.10.10.10:FF:000001">
    <property type="entry name" value="LysR family transcriptional regulator"/>
    <property type="match status" value="1"/>
</dbReference>
<keyword evidence="2" id="KW-0805">Transcription regulation</keyword>
<evidence type="ECO:0000256" key="1">
    <source>
        <dbReference type="ARBA" id="ARBA00009437"/>
    </source>
</evidence>
<dbReference type="Proteomes" id="UP000317730">
    <property type="component" value="Unassembled WGS sequence"/>
</dbReference>
<dbReference type="EMBL" id="BJMV01000010">
    <property type="protein sequence ID" value="GEB86105.1"/>
    <property type="molecule type" value="Genomic_DNA"/>
</dbReference>
<dbReference type="RefSeq" id="WP_141376937.1">
    <property type="nucleotide sequence ID" value="NZ_BAPL01000012.1"/>
</dbReference>
<dbReference type="AlphaFoldDB" id="A0A4Y3TZH9"/>
<dbReference type="Pfam" id="PF03466">
    <property type="entry name" value="LysR_substrate"/>
    <property type="match status" value="1"/>
</dbReference>
<dbReference type="GO" id="GO:0003700">
    <property type="term" value="F:DNA-binding transcription factor activity"/>
    <property type="evidence" value="ECO:0007669"/>
    <property type="project" value="InterPro"/>
</dbReference>
<proteinExistence type="inferred from homology"/>
<dbReference type="FunFam" id="3.40.190.290:FF:000001">
    <property type="entry name" value="Transcriptional regulator, LysR family"/>
    <property type="match status" value="1"/>
</dbReference>
<dbReference type="PANTHER" id="PTHR30537:SF5">
    <property type="entry name" value="HTH-TYPE TRANSCRIPTIONAL ACTIVATOR TTDR-RELATED"/>
    <property type="match status" value="1"/>
</dbReference>
<evidence type="ECO:0000256" key="3">
    <source>
        <dbReference type="ARBA" id="ARBA00023125"/>
    </source>
</evidence>
<dbReference type="Gene3D" id="1.10.10.10">
    <property type="entry name" value="Winged helix-like DNA-binding domain superfamily/Winged helix DNA-binding domain"/>
    <property type="match status" value="1"/>
</dbReference>
<dbReference type="GO" id="GO:0043565">
    <property type="term" value="F:sequence-specific DNA binding"/>
    <property type="evidence" value="ECO:0007669"/>
    <property type="project" value="TreeGrafter"/>
</dbReference>
<keyword evidence="7" id="KW-1185">Reference proteome</keyword>
<organism evidence="6 7">
    <name type="scientific">Acetobacter peroxydans</name>
    <dbReference type="NCBI Taxonomy" id="104098"/>
    <lineage>
        <taxon>Bacteria</taxon>
        <taxon>Pseudomonadati</taxon>
        <taxon>Pseudomonadota</taxon>
        <taxon>Alphaproteobacteria</taxon>
        <taxon>Acetobacterales</taxon>
        <taxon>Acetobacteraceae</taxon>
        <taxon>Acetobacter</taxon>
    </lineage>
</organism>